<dbReference type="CDD" id="cd06171">
    <property type="entry name" value="Sigma70_r4"/>
    <property type="match status" value="1"/>
</dbReference>
<evidence type="ECO:0000259" key="6">
    <source>
        <dbReference type="Pfam" id="PF08281"/>
    </source>
</evidence>
<evidence type="ECO:0000256" key="2">
    <source>
        <dbReference type="ARBA" id="ARBA00023015"/>
    </source>
</evidence>
<name>A0ABQ1ME33_9SPHI</name>
<keyword evidence="7" id="KW-0240">DNA-directed RNA polymerase</keyword>
<dbReference type="Proteomes" id="UP000597338">
    <property type="component" value="Unassembled WGS sequence"/>
</dbReference>
<comment type="similarity">
    <text evidence="1">Belongs to the sigma-70 factor family. ECF subfamily.</text>
</comment>
<feature type="domain" description="RNA polymerase sigma-70 region 2" evidence="5">
    <location>
        <begin position="26"/>
        <end position="93"/>
    </location>
</feature>
<dbReference type="PANTHER" id="PTHR43133:SF46">
    <property type="entry name" value="RNA POLYMERASE SIGMA-70 FACTOR ECF SUBFAMILY"/>
    <property type="match status" value="1"/>
</dbReference>
<evidence type="ECO:0000256" key="4">
    <source>
        <dbReference type="ARBA" id="ARBA00023163"/>
    </source>
</evidence>
<feature type="domain" description="RNA polymerase sigma factor 70 region 4 type 2" evidence="6">
    <location>
        <begin position="127"/>
        <end position="178"/>
    </location>
</feature>
<dbReference type="Gene3D" id="1.10.10.10">
    <property type="entry name" value="Winged helix-like DNA-binding domain superfamily/Winged helix DNA-binding domain"/>
    <property type="match status" value="1"/>
</dbReference>
<proteinExistence type="inferred from homology"/>
<keyword evidence="8" id="KW-1185">Reference proteome</keyword>
<dbReference type="NCBIfam" id="TIGR02937">
    <property type="entry name" value="sigma70-ECF"/>
    <property type="match status" value="1"/>
</dbReference>
<dbReference type="InterPro" id="IPR013325">
    <property type="entry name" value="RNA_pol_sigma_r2"/>
</dbReference>
<dbReference type="RefSeq" id="WP_188752602.1">
    <property type="nucleotide sequence ID" value="NZ_BMIK01000013.1"/>
</dbReference>
<evidence type="ECO:0000313" key="7">
    <source>
        <dbReference type="EMBL" id="GGC38636.1"/>
    </source>
</evidence>
<dbReference type="SUPFAM" id="SSF88946">
    <property type="entry name" value="Sigma2 domain of RNA polymerase sigma factors"/>
    <property type="match status" value="1"/>
</dbReference>
<dbReference type="Pfam" id="PF08281">
    <property type="entry name" value="Sigma70_r4_2"/>
    <property type="match status" value="1"/>
</dbReference>
<keyword evidence="4" id="KW-0804">Transcription</keyword>
<dbReference type="InterPro" id="IPR014284">
    <property type="entry name" value="RNA_pol_sigma-70_dom"/>
</dbReference>
<dbReference type="EMBL" id="BMIK01000013">
    <property type="protein sequence ID" value="GGC38636.1"/>
    <property type="molecule type" value="Genomic_DNA"/>
</dbReference>
<evidence type="ECO:0000313" key="8">
    <source>
        <dbReference type="Proteomes" id="UP000597338"/>
    </source>
</evidence>
<dbReference type="InterPro" id="IPR013324">
    <property type="entry name" value="RNA_pol_sigma_r3/r4-like"/>
</dbReference>
<keyword evidence="3" id="KW-0731">Sigma factor</keyword>
<dbReference type="InterPro" id="IPR036388">
    <property type="entry name" value="WH-like_DNA-bd_sf"/>
</dbReference>
<gene>
    <name evidence="7" type="ORF">GCM10011386_33450</name>
</gene>
<evidence type="ECO:0000259" key="5">
    <source>
        <dbReference type="Pfam" id="PF04542"/>
    </source>
</evidence>
<accession>A0ABQ1ME33</accession>
<comment type="caution">
    <text evidence="7">The sequence shown here is derived from an EMBL/GenBank/DDBJ whole genome shotgun (WGS) entry which is preliminary data.</text>
</comment>
<organism evidence="7 8">
    <name type="scientific">Parapedobacter defluvii</name>
    <dbReference type="NCBI Taxonomy" id="2045106"/>
    <lineage>
        <taxon>Bacteria</taxon>
        <taxon>Pseudomonadati</taxon>
        <taxon>Bacteroidota</taxon>
        <taxon>Sphingobacteriia</taxon>
        <taxon>Sphingobacteriales</taxon>
        <taxon>Sphingobacteriaceae</taxon>
        <taxon>Parapedobacter</taxon>
    </lineage>
</organism>
<dbReference type="Pfam" id="PF04542">
    <property type="entry name" value="Sigma70_r2"/>
    <property type="match status" value="1"/>
</dbReference>
<reference evidence="8" key="1">
    <citation type="journal article" date="2019" name="Int. J. Syst. Evol. Microbiol.">
        <title>The Global Catalogue of Microorganisms (GCM) 10K type strain sequencing project: providing services to taxonomists for standard genome sequencing and annotation.</title>
        <authorList>
            <consortium name="The Broad Institute Genomics Platform"/>
            <consortium name="The Broad Institute Genome Sequencing Center for Infectious Disease"/>
            <person name="Wu L."/>
            <person name="Ma J."/>
        </authorList>
    </citation>
    <scope>NUCLEOTIDE SEQUENCE [LARGE SCALE GENOMIC DNA]</scope>
    <source>
        <strain evidence="8">CGMCC 1.15342</strain>
    </source>
</reference>
<dbReference type="InterPro" id="IPR013249">
    <property type="entry name" value="RNA_pol_sigma70_r4_t2"/>
</dbReference>
<protein>
    <submittedName>
        <fullName evidence="7">DNA-directed RNA polymerase sigma-70 factor</fullName>
    </submittedName>
</protein>
<dbReference type="Gene3D" id="1.10.1740.10">
    <property type="match status" value="1"/>
</dbReference>
<evidence type="ECO:0000256" key="3">
    <source>
        <dbReference type="ARBA" id="ARBA00023082"/>
    </source>
</evidence>
<dbReference type="InterPro" id="IPR039425">
    <property type="entry name" value="RNA_pol_sigma-70-like"/>
</dbReference>
<keyword evidence="2" id="KW-0805">Transcription regulation</keyword>
<sequence>MTDRSLIDADLWSRFKAGDRPSFALIYRGHVRALFNFGKQLVDDDDLLSDSIQELFIYIWEKRGSLGDTDNIRYYLFKALRRRLIEAVARERRSAQTHEAIGALHEAEDSIEQILIRHQADAELKSLLRQALQQLTKRQREAIFLRFFGKMSFQEVADIMSLTLKSTYNLISKALEELRKHFPMLLVGIAALLA</sequence>
<dbReference type="SUPFAM" id="SSF88659">
    <property type="entry name" value="Sigma3 and sigma4 domains of RNA polymerase sigma factors"/>
    <property type="match status" value="1"/>
</dbReference>
<dbReference type="GO" id="GO:0000428">
    <property type="term" value="C:DNA-directed RNA polymerase complex"/>
    <property type="evidence" value="ECO:0007669"/>
    <property type="project" value="UniProtKB-KW"/>
</dbReference>
<dbReference type="InterPro" id="IPR007627">
    <property type="entry name" value="RNA_pol_sigma70_r2"/>
</dbReference>
<dbReference type="PANTHER" id="PTHR43133">
    <property type="entry name" value="RNA POLYMERASE ECF-TYPE SIGMA FACTO"/>
    <property type="match status" value="1"/>
</dbReference>
<evidence type="ECO:0000256" key="1">
    <source>
        <dbReference type="ARBA" id="ARBA00010641"/>
    </source>
</evidence>